<comment type="similarity">
    <text evidence="2">Belongs to the ammonia transporter channel (TC 1.A.11.2) family.</text>
</comment>
<evidence type="ECO:0000256" key="1">
    <source>
        <dbReference type="ARBA" id="ARBA00004141"/>
    </source>
</evidence>
<feature type="domain" description="Ammonium transporter AmtB-like" evidence="10">
    <location>
        <begin position="93"/>
        <end position="215"/>
    </location>
</feature>
<evidence type="ECO:0000313" key="12">
    <source>
        <dbReference type="Proteomes" id="UP000623129"/>
    </source>
</evidence>
<dbReference type="Pfam" id="PF00909">
    <property type="entry name" value="Ammonium_transp"/>
    <property type="match status" value="1"/>
</dbReference>
<name>A0A833R765_9POAL</name>
<keyword evidence="7" id="KW-0924">Ammonia transport</keyword>
<evidence type="ECO:0000256" key="8">
    <source>
        <dbReference type="SAM" id="MobiDB-lite"/>
    </source>
</evidence>
<dbReference type="SUPFAM" id="SSF111352">
    <property type="entry name" value="Ammonium transporter"/>
    <property type="match status" value="1"/>
</dbReference>
<protein>
    <submittedName>
        <fullName evidence="11">Ammonium transporter 1 member 1</fullName>
    </submittedName>
</protein>
<dbReference type="PANTHER" id="PTHR11730">
    <property type="entry name" value="AMMONIUM TRANSPORTER"/>
    <property type="match status" value="1"/>
</dbReference>
<keyword evidence="5 9" id="KW-1133">Transmembrane helix</keyword>
<keyword evidence="12" id="KW-1185">Reference proteome</keyword>
<evidence type="ECO:0000256" key="7">
    <source>
        <dbReference type="ARBA" id="ARBA00023177"/>
    </source>
</evidence>
<evidence type="ECO:0000256" key="2">
    <source>
        <dbReference type="ARBA" id="ARBA00005887"/>
    </source>
</evidence>
<gene>
    <name evidence="11" type="ORF">FCM35_KLT04067</name>
</gene>
<organism evidence="11 12">
    <name type="scientific">Carex littledalei</name>
    <dbReference type="NCBI Taxonomy" id="544730"/>
    <lineage>
        <taxon>Eukaryota</taxon>
        <taxon>Viridiplantae</taxon>
        <taxon>Streptophyta</taxon>
        <taxon>Embryophyta</taxon>
        <taxon>Tracheophyta</taxon>
        <taxon>Spermatophyta</taxon>
        <taxon>Magnoliopsida</taxon>
        <taxon>Liliopsida</taxon>
        <taxon>Poales</taxon>
        <taxon>Cyperaceae</taxon>
        <taxon>Cyperoideae</taxon>
        <taxon>Cariceae</taxon>
        <taxon>Carex</taxon>
        <taxon>Carex subgen. Euthyceras</taxon>
    </lineage>
</organism>
<evidence type="ECO:0000259" key="10">
    <source>
        <dbReference type="Pfam" id="PF00909"/>
    </source>
</evidence>
<dbReference type="GO" id="GO:0005886">
    <property type="term" value="C:plasma membrane"/>
    <property type="evidence" value="ECO:0007669"/>
    <property type="project" value="TreeGrafter"/>
</dbReference>
<keyword evidence="6 9" id="KW-0472">Membrane</keyword>
<dbReference type="PANTHER" id="PTHR11730:SF6">
    <property type="entry name" value="AMMONIUM TRANSPORTER"/>
    <property type="match status" value="1"/>
</dbReference>
<dbReference type="InterPro" id="IPR029020">
    <property type="entry name" value="Ammonium/urea_transptr"/>
</dbReference>
<dbReference type="EMBL" id="SWLB01000013">
    <property type="protein sequence ID" value="KAF3330713.1"/>
    <property type="molecule type" value="Genomic_DNA"/>
</dbReference>
<accession>A0A833R765</accession>
<evidence type="ECO:0000256" key="4">
    <source>
        <dbReference type="ARBA" id="ARBA00022692"/>
    </source>
</evidence>
<feature type="transmembrane region" description="Helical" evidence="9">
    <location>
        <begin position="162"/>
        <end position="191"/>
    </location>
</feature>
<proteinExistence type="inferred from homology"/>
<keyword evidence="3" id="KW-0813">Transport</keyword>
<comment type="subcellular location">
    <subcellularLocation>
        <location evidence="1">Membrane</location>
        <topology evidence="1">Multi-pass membrane protein</topology>
    </subcellularLocation>
</comment>
<evidence type="ECO:0000256" key="9">
    <source>
        <dbReference type="SAM" id="Phobius"/>
    </source>
</evidence>
<dbReference type="OrthoDB" id="534912at2759"/>
<comment type="caution">
    <text evidence="11">The sequence shown here is derived from an EMBL/GenBank/DDBJ whole genome shotgun (WGS) entry which is preliminary data.</text>
</comment>
<dbReference type="AlphaFoldDB" id="A0A833R765"/>
<dbReference type="InterPro" id="IPR024041">
    <property type="entry name" value="NH4_transpt_AmtB-like_dom"/>
</dbReference>
<dbReference type="GO" id="GO:0097272">
    <property type="term" value="P:ammonium homeostasis"/>
    <property type="evidence" value="ECO:0007669"/>
    <property type="project" value="TreeGrafter"/>
</dbReference>
<evidence type="ECO:0000256" key="5">
    <source>
        <dbReference type="ARBA" id="ARBA00022989"/>
    </source>
</evidence>
<keyword evidence="4 9" id="KW-0812">Transmembrane</keyword>
<sequence length="244" mass="26612">MVTTLKLEAVTSLLPTTTSPSPLFHPSSATRTLPPPNLQPSTMHRHRPLVENHTTSSSEISTTSAQPSRSSPSPMVPCPNCGHKVIKLVQLSCTTAMNFNSLLSEKFEFDDPLEAAQLHGGCGARRMIFTSLFAKKQFVNEVFGERPGSRPHGLFMGGGGKLFGAHIVAILVNIGWVTITMAPLFLVLQYFDLLRVPANHEIDGMDATHHDGPAYHEGIEVRPSGLLTTLSKFYLSRLLTTDQP</sequence>
<reference evidence="11" key="1">
    <citation type="submission" date="2020-01" db="EMBL/GenBank/DDBJ databases">
        <title>Genome sequence of Kobresia littledalei, the first chromosome-level genome in the family Cyperaceae.</title>
        <authorList>
            <person name="Qu G."/>
        </authorList>
    </citation>
    <scope>NUCLEOTIDE SEQUENCE</scope>
    <source>
        <strain evidence="11">C.B.Clarke</strain>
        <tissue evidence="11">Leaf</tissue>
    </source>
</reference>
<dbReference type="Gene3D" id="1.10.3430.10">
    <property type="entry name" value="Ammonium transporter AmtB like domains"/>
    <property type="match status" value="1"/>
</dbReference>
<evidence type="ECO:0000313" key="11">
    <source>
        <dbReference type="EMBL" id="KAF3330713.1"/>
    </source>
</evidence>
<feature type="region of interest" description="Disordered" evidence="8">
    <location>
        <begin position="15"/>
        <end position="76"/>
    </location>
</feature>
<evidence type="ECO:0000256" key="3">
    <source>
        <dbReference type="ARBA" id="ARBA00022448"/>
    </source>
</evidence>
<dbReference type="Proteomes" id="UP000623129">
    <property type="component" value="Unassembled WGS sequence"/>
</dbReference>
<evidence type="ECO:0000256" key="6">
    <source>
        <dbReference type="ARBA" id="ARBA00023136"/>
    </source>
</evidence>
<feature type="compositionally biased region" description="Low complexity" evidence="8">
    <location>
        <begin position="54"/>
        <end position="64"/>
    </location>
</feature>
<dbReference type="GO" id="GO:0008519">
    <property type="term" value="F:ammonium channel activity"/>
    <property type="evidence" value="ECO:0007669"/>
    <property type="project" value="InterPro"/>
</dbReference>